<dbReference type="Proteomes" id="UP000636960">
    <property type="component" value="Unassembled WGS sequence"/>
</dbReference>
<feature type="domain" description="HTH araC/xylS-type" evidence="4">
    <location>
        <begin position="228"/>
        <end position="329"/>
    </location>
</feature>
<dbReference type="InterPro" id="IPR035418">
    <property type="entry name" value="AraC-bd_2"/>
</dbReference>
<protein>
    <submittedName>
        <fullName evidence="5">AraC family transcriptional regulator</fullName>
    </submittedName>
</protein>
<dbReference type="EMBL" id="BOMV01000104">
    <property type="protein sequence ID" value="GIF01465.1"/>
    <property type="molecule type" value="Genomic_DNA"/>
</dbReference>
<sequence>MSADDRKRNALEVYRLGMGQFEELVDTVDQLIFPVRWRAPQAVRRLPVAFTGIRLGGVTIGTAAVSGEVSALTTERGSYHVVMTTAGSVRSEHRANRVLVTPDRAAVYLPDGFTTASWAGPETCPMSVTIEPAVLHEELAGHLGHPISRPIELATSMSTADGMGRTWAALVRLIYDETTGESPSLACHPLIRSRLYDAVVSGLLLAADHQYREELFSPVPPMRPRAVRKAIDLLEAYPHQHLPVTTLARAVGVSTRTLQGGFRQHLGMTPMAYARSVRLARAHRDLQEADPQRTTVAAIAHRWGFSHLSRFAATYRNIYGTAPSKTLRS</sequence>
<keyword evidence="2" id="KW-0238">DNA-binding</keyword>
<evidence type="ECO:0000256" key="2">
    <source>
        <dbReference type="ARBA" id="ARBA00023125"/>
    </source>
</evidence>
<dbReference type="PROSITE" id="PS00041">
    <property type="entry name" value="HTH_ARAC_FAMILY_1"/>
    <property type="match status" value="1"/>
</dbReference>
<dbReference type="Pfam" id="PF14525">
    <property type="entry name" value="AraC_binding_2"/>
    <property type="match status" value="1"/>
</dbReference>
<dbReference type="PANTHER" id="PTHR46796:SF12">
    <property type="entry name" value="HTH-TYPE DNA-BINDING TRANSCRIPTIONAL ACTIVATOR EUTR"/>
    <property type="match status" value="1"/>
</dbReference>
<dbReference type="GO" id="GO:0003700">
    <property type="term" value="F:DNA-binding transcription factor activity"/>
    <property type="evidence" value="ECO:0007669"/>
    <property type="project" value="InterPro"/>
</dbReference>
<dbReference type="SMART" id="SM00342">
    <property type="entry name" value="HTH_ARAC"/>
    <property type="match status" value="1"/>
</dbReference>
<dbReference type="PANTHER" id="PTHR46796">
    <property type="entry name" value="HTH-TYPE TRANSCRIPTIONAL ACTIVATOR RHAS-RELATED"/>
    <property type="match status" value="1"/>
</dbReference>
<dbReference type="PROSITE" id="PS01124">
    <property type="entry name" value="HTH_ARAC_FAMILY_2"/>
    <property type="match status" value="1"/>
</dbReference>
<dbReference type="RefSeq" id="WP_203790230.1">
    <property type="nucleotide sequence ID" value="NZ_BOMV01000104.1"/>
</dbReference>
<organism evidence="5 6">
    <name type="scientific">Paractinoplanes rishiriensis</name>
    <dbReference type="NCBI Taxonomy" id="1050105"/>
    <lineage>
        <taxon>Bacteria</taxon>
        <taxon>Bacillati</taxon>
        <taxon>Actinomycetota</taxon>
        <taxon>Actinomycetes</taxon>
        <taxon>Micromonosporales</taxon>
        <taxon>Micromonosporaceae</taxon>
        <taxon>Paractinoplanes</taxon>
    </lineage>
</organism>
<keyword evidence="3" id="KW-0804">Transcription</keyword>
<dbReference type="AlphaFoldDB" id="A0A919KA18"/>
<keyword evidence="6" id="KW-1185">Reference proteome</keyword>
<dbReference type="SUPFAM" id="SSF46689">
    <property type="entry name" value="Homeodomain-like"/>
    <property type="match status" value="2"/>
</dbReference>
<dbReference type="Pfam" id="PF12833">
    <property type="entry name" value="HTH_18"/>
    <property type="match status" value="1"/>
</dbReference>
<evidence type="ECO:0000256" key="3">
    <source>
        <dbReference type="ARBA" id="ARBA00023163"/>
    </source>
</evidence>
<accession>A0A919KA18</accession>
<keyword evidence="1" id="KW-0805">Transcription regulation</keyword>
<dbReference type="GO" id="GO:0043565">
    <property type="term" value="F:sequence-specific DNA binding"/>
    <property type="evidence" value="ECO:0007669"/>
    <property type="project" value="InterPro"/>
</dbReference>
<dbReference type="InterPro" id="IPR018060">
    <property type="entry name" value="HTH_AraC"/>
</dbReference>
<comment type="caution">
    <text evidence="5">The sequence shown here is derived from an EMBL/GenBank/DDBJ whole genome shotgun (WGS) entry which is preliminary data.</text>
</comment>
<dbReference type="InterPro" id="IPR050204">
    <property type="entry name" value="AraC_XylS_family_regulators"/>
</dbReference>
<dbReference type="InterPro" id="IPR018062">
    <property type="entry name" value="HTH_AraC-typ_CS"/>
</dbReference>
<evidence type="ECO:0000259" key="4">
    <source>
        <dbReference type="PROSITE" id="PS01124"/>
    </source>
</evidence>
<evidence type="ECO:0000313" key="6">
    <source>
        <dbReference type="Proteomes" id="UP000636960"/>
    </source>
</evidence>
<proteinExistence type="predicted"/>
<evidence type="ECO:0000313" key="5">
    <source>
        <dbReference type="EMBL" id="GIF01465.1"/>
    </source>
</evidence>
<reference evidence="5" key="1">
    <citation type="submission" date="2021-01" db="EMBL/GenBank/DDBJ databases">
        <title>Whole genome shotgun sequence of Actinoplanes rishiriensis NBRC 108556.</title>
        <authorList>
            <person name="Komaki H."/>
            <person name="Tamura T."/>
        </authorList>
    </citation>
    <scope>NUCLEOTIDE SEQUENCE</scope>
    <source>
        <strain evidence="5">NBRC 108556</strain>
    </source>
</reference>
<gene>
    <name evidence="5" type="ORF">Ari01nite_89290</name>
</gene>
<dbReference type="Gene3D" id="1.10.10.60">
    <property type="entry name" value="Homeodomain-like"/>
    <property type="match status" value="1"/>
</dbReference>
<dbReference type="InterPro" id="IPR009057">
    <property type="entry name" value="Homeodomain-like_sf"/>
</dbReference>
<name>A0A919KA18_9ACTN</name>
<evidence type="ECO:0000256" key="1">
    <source>
        <dbReference type="ARBA" id="ARBA00023015"/>
    </source>
</evidence>